<dbReference type="GO" id="GO:0005886">
    <property type="term" value="C:plasma membrane"/>
    <property type="evidence" value="ECO:0007669"/>
    <property type="project" value="UniProtKB-SubCell"/>
</dbReference>
<keyword evidence="10" id="KW-0067">ATP-binding</keyword>
<comment type="catalytic activity">
    <reaction evidence="1">
        <text>ATP + protein L-histidine = ADP + protein N-phospho-L-histidine.</text>
        <dbReference type="EC" id="2.7.13.3"/>
    </reaction>
</comment>
<keyword evidence="14" id="KW-0175">Coiled coil</keyword>
<name>A0A841RMC3_9BACI</name>
<dbReference type="CDD" id="cd06225">
    <property type="entry name" value="HAMP"/>
    <property type="match status" value="1"/>
</dbReference>
<evidence type="ECO:0000259" key="18">
    <source>
        <dbReference type="PROSITE" id="PS50885"/>
    </source>
</evidence>
<comment type="subcellular location">
    <subcellularLocation>
        <location evidence="2">Cell membrane</location>
        <topology evidence="2">Multi-pass membrane protein</topology>
    </subcellularLocation>
</comment>
<dbReference type="Pfam" id="PF00672">
    <property type="entry name" value="HAMP"/>
    <property type="match status" value="1"/>
</dbReference>
<dbReference type="EC" id="2.7.13.3" evidence="3"/>
<dbReference type="PANTHER" id="PTHR34220">
    <property type="entry name" value="SENSOR HISTIDINE KINASE YPDA"/>
    <property type="match status" value="1"/>
</dbReference>
<feature type="coiled-coil region" evidence="14">
    <location>
        <begin position="363"/>
        <end position="390"/>
    </location>
</feature>
<keyword evidence="11 16" id="KW-1133">Transmembrane helix</keyword>
<feature type="domain" description="HAMP" evidence="18">
    <location>
        <begin position="323"/>
        <end position="375"/>
    </location>
</feature>
<dbReference type="SUPFAM" id="SSF158472">
    <property type="entry name" value="HAMP domain-like"/>
    <property type="match status" value="1"/>
</dbReference>
<evidence type="ECO:0000256" key="4">
    <source>
        <dbReference type="ARBA" id="ARBA00022475"/>
    </source>
</evidence>
<dbReference type="InterPro" id="IPR003660">
    <property type="entry name" value="HAMP_dom"/>
</dbReference>
<evidence type="ECO:0000256" key="9">
    <source>
        <dbReference type="ARBA" id="ARBA00022777"/>
    </source>
</evidence>
<accession>A0A841RMC3</accession>
<reference evidence="19 20" key="1">
    <citation type="submission" date="2020-08" db="EMBL/GenBank/DDBJ databases">
        <title>Genomic Encyclopedia of Type Strains, Phase IV (KMG-IV): sequencing the most valuable type-strain genomes for metagenomic binning, comparative biology and taxonomic classification.</title>
        <authorList>
            <person name="Goeker M."/>
        </authorList>
    </citation>
    <scope>NUCLEOTIDE SEQUENCE [LARGE SCALE GENOMIC DNA]</scope>
    <source>
        <strain evidence="19 20">DSM 11805</strain>
    </source>
</reference>
<evidence type="ECO:0000259" key="17">
    <source>
        <dbReference type="PROSITE" id="PS50109"/>
    </source>
</evidence>
<dbReference type="GO" id="GO:0000155">
    <property type="term" value="F:phosphorelay sensor kinase activity"/>
    <property type="evidence" value="ECO:0007669"/>
    <property type="project" value="InterPro"/>
</dbReference>
<keyword evidence="13 16" id="KW-0472">Membrane</keyword>
<evidence type="ECO:0000256" key="5">
    <source>
        <dbReference type="ARBA" id="ARBA00022553"/>
    </source>
</evidence>
<keyword evidence="9 19" id="KW-0418">Kinase</keyword>
<evidence type="ECO:0000256" key="15">
    <source>
        <dbReference type="SAM" id="MobiDB-lite"/>
    </source>
</evidence>
<keyword evidence="4" id="KW-1003">Cell membrane</keyword>
<evidence type="ECO:0000256" key="16">
    <source>
        <dbReference type="SAM" id="Phobius"/>
    </source>
</evidence>
<proteinExistence type="predicted"/>
<dbReference type="EMBL" id="JACHON010000004">
    <property type="protein sequence ID" value="MBB6512773.1"/>
    <property type="molecule type" value="Genomic_DNA"/>
</dbReference>
<evidence type="ECO:0000256" key="12">
    <source>
        <dbReference type="ARBA" id="ARBA00023012"/>
    </source>
</evidence>
<keyword evidence="6" id="KW-0808">Transferase</keyword>
<keyword evidence="12" id="KW-0902">Two-component regulatory system</keyword>
<keyword evidence="20" id="KW-1185">Reference proteome</keyword>
<dbReference type="Gene3D" id="6.10.340.10">
    <property type="match status" value="1"/>
</dbReference>
<dbReference type="InterPro" id="IPR010559">
    <property type="entry name" value="Sig_transdc_His_kin_internal"/>
</dbReference>
<dbReference type="InterPro" id="IPR036890">
    <property type="entry name" value="HATPase_C_sf"/>
</dbReference>
<dbReference type="GO" id="GO:0005524">
    <property type="term" value="F:ATP binding"/>
    <property type="evidence" value="ECO:0007669"/>
    <property type="project" value="UniProtKB-KW"/>
</dbReference>
<dbReference type="Pfam" id="PF02518">
    <property type="entry name" value="HATPase_c"/>
    <property type="match status" value="1"/>
</dbReference>
<dbReference type="PROSITE" id="PS50885">
    <property type="entry name" value="HAMP"/>
    <property type="match status" value="1"/>
</dbReference>
<evidence type="ECO:0000256" key="7">
    <source>
        <dbReference type="ARBA" id="ARBA00022692"/>
    </source>
</evidence>
<feature type="transmembrane region" description="Helical" evidence="16">
    <location>
        <begin position="301"/>
        <end position="322"/>
    </location>
</feature>
<evidence type="ECO:0000256" key="1">
    <source>
        <dbReference type="ARBA" id="ARBA00000085"/>
    </source>
</evidence>
<dbReference type="SMART" id="SM00304">
    <property type="entry name" value="HAMP"/>
    <property type="match status" value="1"/>
</dbReference>
<feature type="domain" description="Histidine kinase" evidence="17">
    <location>
        <begin position="416"/>
        <end position="583"/>
    </location>
</feature>
<evidence type="ECO:0000256" key="6">
    <source>
        <dbReference type="ARBA" id="ARBA00022679"/>
    </source>
</evidence>
<evidence type="ECO:0000313" key="20">
    <source>
        <dbReference type="Proteomes" id="UP000572212"/>
    </source>
</evidence>
<evidence type="ECO:0000256" key="3">
    <source>
        <dbReference type="ARBA" id="ARBA00012438"/>
    </source>
</evidence>
<feature type="transmembrane region" description="Helical" evidence="16">
    <location>
        <begin position="7"/>
        <end position="29"/>
    </location>
</feature>
<dbReference type="PANTHER" id="PTHR34220:SF11">
    <property type="entry name" value="SENSOR PROTEIN KINASE HPTS"/>
    <property type="match status" value="1"/>
</dbReference>
<dbReference type="Proteomes" id="UP000572212">
    <property type="component" value="Unassembled WGS sequence"/>
</dbReference>
<evidence type="ECO:0000256" key="2">
    <source>
        <dbReference type="ARBA" id="ARBA00004651"/>
    </source>
</evidence>
<dbReference type="InterPro" id="IPR005467">
    <property type="entry name" value="His_kinase_dom"/>
</dbReference>
<feature type="region of interest" description="Disordered" evidence="15">
    <location>
        <begin position="583"/>
        <end position="602"/>
    </location>
</feature>
<dbReference type="RefSeq" id="WP_184246645.1">
    <property type="nucleotide sequence ID" value="NZ_BAAACU010000028.1"/>
</dbReference>
<evidence type="ECO:0000256" key="10">
    <source>
        <dbReference type="ARBA" id="ARBA00022840"/>
    </source>
</evidence>
<evidence type="ECO:0000256" key="8">
    <source>
        <dbReference type="ARBA" id="ARBA00022741"/>
    </source>
</evidence>
<keyword evidence="8" id="KW-0547">Nucleotide-binding</keyword>
<comment type="caution">
    <text evidence="19">The sequence shown here is derived from an EMBL/GenBank/DDBJ whole genome shotgun (WGS) entry which is preliminary data.</text>
</comment>
<evidence type="ECO:0000313" key="19">
    <source>
        <dbReference type="EMBL" id="MBB6512773.1"/>
    </source>
</evidence>
<keyword evidence="7 16" id="KW-0812">Transmembrane</keyword>
<dbReference type="InterPro" id="IPR050640">
    <property type="entry name" value="Bact_2-comp_sensor_kinase"/>
</dbReference>
<dbReference type="Gene3D" id="3.30.565.10">
    <property type="entry name" value="Histidine kinase-like ATPase, C-terminal domain"/>
    <property type="match status" value="1"/>
</dbReference>
<protein>
    <recommendedName>
        <fullName evidence="3">histidine kinase</fullName>
        <ecNumber evidence="3">2.7.13.3</ecNumber>
    </recommendedName>
</protein>
<organism evidence="19 20">
    <name type="scientific">Gracilibacillus halotolerans</name>
    <dbReference type="NCBI Taxonomy" id="74386"/>
    <lineage>
        <taxon>Bacteria</taxon>
        <taxon>Bacillati</taxon>
        <taxon>Bacillota</taxon>
        <taxon>Bacilli</taxon>
        <taxon>Bacillales</taxon>
        <taxon>Bacillaceae</taxon>
        <taxon>Gracilibacillus</taxon>
    </lineage>
</organism>
<dbReference type="InterPro" id="IPR004358">
    <property type="entry name" value="Sig_transdc_His_kin-like_C"/>
</dbReference>
<dbReference type="PRINTS" id="PR00344">
    <property type="entry name" value="BCTRLSENSOR"/>
</dbReference>
<dbReference type="PROSITE" id="PS50109">
    <property type="entry name" value="HIS_KIN"/>
    <property type="match status" value="1"/>
</dbReference>
<sequence>MVRRLKTIMVVCFVLVNALFLAGVSYLSYTYFFTFTTEEISESRLSLLNESANKLSGFTRNISEAGKFIAIDRSVIDLFSQEYEDPYTALVNRDELQNIVRDVSSLKREIQSIEVYTDWFKDYPYLYKNTLYPESELGLFPWFRTFIESVDNGWAPEHLDPHSGHEVISYIHRIMDSRNRTVGYIKVNVKSTEFLGFLRDMNLYEEINEPFILLNTGGSVIAETHSRYDFPMMNKLLTKSSDTMFERLIPKYDKRTNYHEVVQEDNEHYMILLSEPNQEQWRLAQIILIDELYEDTRQLRLFIIVIGSAAILLSIPIVYSIGRWITKPITHMVRAMRKVEKGQFDVQLNEHYIEEYDILTGNFNQMTKELDKLVKQVEKEHANRREAELRALQSQIMPHFLYNTLDMIKWKSMDHDVENVEEMVNNLSKMLRIGLSGGLNFIQLREELEHARAFVDIQKQRLTQNINYQVRVPAKLKDLYVPKIIIQPFIENSLKHGYSLTETEKIDLKVRATLDENEEMVIIHIEDQGVGFPPNWSMEGKTGIGIKNVRERIWLYCGEHYDVRISNKEEGGTRVTITLPIYESNPSFHGKDKEETPDTENE</sequence>
<dbReference type="AlphaFoldDB" id="A0A841RMC3"/>
<keyword evidence="5" id="KW-0597">Phosphoprotein</keyword>
<evidence type="ECO:0000256" key="13">
    <source>
        <dbReference type="ARBA" id="ARBA00023136"/>
    </source>
</evidence>
<dbReference type="Pfam" id="PF06580">
    <property type="entry name" value="His_kinase"/>
    <property type="match status" value="1"/>
</dbReference>
<dbReference type="InterPro" id="IPR003594">
    <property type="entry name" value="HATPase_dom"/>
</dbReference>
<gene>
    <name evidence="19" type="ORF">GGQ92_001559</name>
</gene>
<evidence type="ECO:0000256" key="14">
    <source>
        <dbReference type="SAM" id="Coils"/>
    </source>
</evidence>
<dbReference type="SUPFAM" id="SSF55874">
    <property type="entry name" value="ATPase domain of HSP90 chaperone/DNA topoisomerase II/histidine kinase"/>
    <property type="match status" value="1"/>
</dbReference>
<evidence type="ECO:0000256" key="11">
    <source>
        <dbReference type="ARBA" id="ARBA00022989"/>
    </source>
</evidence>